<evidence type="ECO:0000313" key="1">
    <source>
        <dbReference type="EMBL" id="AEG01949.1"/>
    </source>
</evidence>
<dbReference type="Proteomes" id="UP000008888">
    <property type="component" value="Chromosome"/>
</dbReference>
<sequence>MILYRPVGHNELALIVESGLKGFPPRLPDQPIFYPVLNAGYAKQIALEWNTKSDTFSGYVTRFNIDNDYAQKFNREIVGGKVHEELWVPSEELSEFNQKIVGHIEIISAYFGTGFKGSSPNLGLGNLSANAEEYLQLMIGMFECNLMDFRGAVVINYKSVFCNYAFWKQFDVSLLKATREDSREKLLPAIKDAWHSNFPGVALPTESEIYEYEAKQLA</sequence>
<keyword evidence="2" id="KW-1185">Reference proteome</keyword>
<dbReference type="KEGG" id="mmt:Metme_3585"/>
<evidence type="ECO:0008006" key="3">
    <source>
        <dbReference type="Google" id="ProtNLM"/>
    </source>
</evidence>
<organism evidence="1 2">
    <name type="scientific">Methylomonas methanica (strain DSM 25384 / MC09)</name>
    <dbReference type="NCBI Taxonomy" id="857087"/>
    <lineage>
        <taxon>Bacteria</taxon>
        <taxon>Pseudomonadati</taxon>
        <taxon>Pseudomonadota</taxon>
        <taxon>Gammaproteobacteria</taxon>
        <taxon>Methylococcales</taxon>
        <taxon>Methylococcaceae</taxon>
        <taxon>Methylomonas</taxon>
    </lineage>
</organism>
<dbReference type="HOGENOM" id="CLU_1359190_0_0_6"/>
<name>F9ZVG7_METMM</name>
<reference evidence="2" key="3">
    <citation type="submission" date="2011-05" db="EMBL/GenBank/DDBJ databases">
        <title>Complete sequence of Methylomonas methanica MC09.</title>
        <authorList>
            <consortium name="US DOE Joint Genome Institute"/>
            <person name="Lucas S."/>
            <person name="Han J."/>
            <person name="Lapidus A."/>
            <person name="Cheng J.-F."/>
            <person name="Goodwin L."/>
            <person name="Pitluck S."/>
            <person name="Peters L."/>
            <person name="Mikhailova N."/>
            <person name="Teshima H."/>
            <person name="Han C."/>
            <person name="Tapia R."/>
            <person name="Land M."/>
            <person name="Hauser L."/>
            <person name="Kyrpides N."/>
            <person name="Ivanova N."/>
            <person name="Pagani I."/>
            <person name="Stein L."/>
            <person name="Woyke T."/>
        </authorList>
    </citation>
    <scope>NUCLEOTIDE SEQUENCE [LARGE SCALE GENOMIC DNA]</scope>
    <source>
        <strain evidence="2">MC09</strain>
    </source>
</reference>
<dbReference type="EMBL" id="CP002738">
    <property type="protein sequence ID" value="AEG01949.1"/>
    <property type="molecule type" value="Genomic_DNA"/>
</dbReference>
<dbReference type="eggNOG" id="COG1397">
    <property type="taxonomic scope" value="Bacteria"/>
</dbReference>
<gene>
    <name evidence="1" type="ordered locus">Metme_3585</name>
</gene>
<proteinExistence type="predicted"/>
<dbReference type="STRING" id="857087.Metme_3585"/>
<reference evidence="1 2" key="1">
    <citation type="journal article" date="2011" name="J. Bacteriol.">
        <title>Complete Genome Sequence of the Aerobic Marine Methanotroph Methylomonas methanica MC09.</title>
        <authorList>
            <person name="Boden R."/>
            <person name="Cunliffe M."/>
            <person name="Scanlan J."/>
            <person name="Moussard H."/>
            <person name="Kits K.D."/>
            <person name="Klotz M.G."/>
            <person name="Jetten M.S."/>
            <person name="Vuilleumier S."/>
            <person name="Han J."/>
            <person name="Peters L."/>
            <person name="Mikhailova N."/>
            <person name="Teshima H."/>
            <person name="Tapia R."/>
            <person name="Kyrpides N."/>
            <person name="Ivanova N."/>
            <person name="Pagani I."/>
            <person name="Cheng J.F."/>
            <person name="Goodwin L."/>
            <person name="Han C."/>
            <person name="Hauser L."/>
            <person name="Land M.L."/>
            <person name="Lapidus A."/>
            <person name="Lucas S."/>
            <person name="Pitluck S."/>
            <person name="Woyke T."/>
            <person name="Stein L."/>
            <person name="Murrell J.C."/>
        </authorList>
    </citation>
    <scope>NUCLEOTIDE SEQUENCE [LARGE SCALE GENOMIC DNA]</scope>
    <source>
        <strain evidence="1 2">MC09</strain>
    </source>
</reference>
<reference key="2">
    <citation type="submission" date="2011-05" db="EMBL/GenBank/DDBJ databases">
        <title>Complete genome sequence of the aerobic marine methanotroph Methylomonas methanica MC09.</title>
        <authorList>
            <person name="Boden R."/>
            <person name="Cunliffe M."/>
            <person name="Scanlan J."/>
            <person name="Moussard H."/>
            <person name="Kits K.D."/>
            <person name="Klotz M."/>
            <person name="Jetten M."/>
            <person name="Vuilleumier S."/>
            <person name="Han J."/>
            <person name="Peters L."/>
            <person name="Mikhailova N."/>
            <person name="Teshima H."/>
            <person name="Tapia R."/>
            <person name="Kyrpides N."/>
            <person name="Ivanova N."/>
            <person name="Pagani I."/>
            <person name="Cheng J.-F."/>
            <person name="Goodwin L."/>
            <person name="Han C."/>
            <person name="Hauser L."/>
            <person name="Land M."/>
            <person name="Lapidus A."/>
            <person name="Lucas S."/>
            <person name="Pitluck S."/>
            <person name="Woyke T."/>
            <person name="Stein L.Y."/>
            <person name="Murrell C."/>
        </authorList>
    </citation>
    <scope>NUCLEOTIDE SEQUENCE</scope>
    <source>
        <strain>MC09</strain>
    </source>
</reference>
<dbReference type="AlphaFoldDB" id="F9ZVG7"/>
<dbReference type="RefSeq" id="WP_013820170.1">
    <property type="nucleotide sequence ID" value="NC_015572.1"/>
</dbReference>
<protein>
    <recommendedName>
        <fullName evidence="3">ADP-ribosylation/crystallin J1</fullName>
    </recommendedName>
</protein>
<accession>F9ZVG7</accession>
<evidence type="ECO:0000313" key="2">
    <source>
        <dbReference type="Proteomes" id="UP000008888"/>
    </source>
</evidence>